<dbReference type="RefSeq" id="WP_048851071.1">
    <property type="nucleotide sequence ID" value="NZ_BALE01000055.1"/>
</dbReference>
<dbReference type="Pfam" id="PF02581">
    <property type="entry name" value="TMP-TENI"/>
    <property type="match status" value="1"/>
</dbReference>
<dbReference type="OrthoDB" id="7159061at2"/>
<accession>A0A0D6MQF1</accession>
<keyword evidence="3" id="KW-1185">Reference proteome</keyword>
<organism evidence="2 3">
    <name type="scientific">Tanticharoenia sakaeratensis NBRC 103193</name>
    <dbReference type="NCBI Taxonomy" id="1231623"/>
    <lineage>
        <taxon>Bacteria</taxon>
        <taxon>Pseudomonadati</taxon>
        <taxon>Pseudomonadota</taxon>
        <taxon>Alphaproteobacteria</taxon>
        <taxon>Acetobacterales</taxon>
        <taxon>Acetobacteraceae</taxon>
        <taxon>Tanticharoenia</taxon>
    </lineage>
</organism>
<dbReference type="GO" id="GO:0009228">
    <property type="term" value="P:thiamine biosynthetic process"/>
    <property type="evidence" value="ECO:0007669"/>
    <property type="project" value="UniProtKB-KW"/>
</dbReference>
<dbReference type="CDD" id="cd00564">
    <property type="entry name" value="TMP_TenI"/>
    <property type="match status" value="1"/>
</dbReference>
<dbReference type="InterPro" id="IPR036206">
    <property type="entry name" value="ThiamineP_synth_sf"/>
</dbReference>
<dbReference type="STRING" id="1231623.Tasa_055_017"/>
<protein>
    <submittedName>
        <fullName evidence="2">Thiamine-phosphate pyrophosphorylase</fullName>
    </submittedName>
</protein>
<evidence type="ECO:0000259" key="1">
    <source>
        <dbReference type="Pfam" id="PF02581"/>
    </source>
</evidence>
<dbReference type="EMBL" id="BALE01000055">
    <property type="protein sequence ID" value="GAN55686.1"/>
    <property type="molecule type" value="Genomic_DNA"/>
</dbReference>
<dbReference type="Proteomes" id="UP000032679">
    <property type="component" value="Unassembled WGS sequence"/>
</dbReference>
<proteinExistence type="predicted"/>
<sequence length="190" mass="20024">MPDCQLYITLPDLPDVDVSWIPATLADYPVAAVRIGTTDAGRASRLLAALREDIQSRDIALMLTDLPDLARTQNCDGAEVAFDVMPTADARRVLGTDRQLGVPCGESRDLAMQAGEDGADYVSFQGQAETVAALVGWWAGVAELPVVAMLDDAMAVHALCAAGADFIGLTLPETPEQARLLLDGISAALT</sequence>
<dbReference type="SUPFAM" id="SSF51391">
    <property type="entry name" value="Thiamin phosphate synthase"/>
    <property type="match status" value="1"/>
</dbReference>
<feature type="domain" description="Thiamine phosphate synthase/TenI" evidence="1">
    <location>
        <begin position="33"/>
        <end position="124"/>
    </location>
</feature>
<comment type="caution">
    <text evidence="2">The sequence shown here is derived from an EMBL/GenBank/DDBJ whole genome shotgun (WGS) entry which is preliminary data.</text>
</comment>
<reference evidence="2 3" key="1">
    <citation type="submission" date="2012-10" db="EMBL/GenBank/DDBJ databases">
        <title>Genome sequencing of Tanticharoenia sakaeratensis NBRC 103193.</title>
        <authorList>
            <person name="Azuma Y."/>
            <person name="Hadano H."/>
            <person name="Hirakawa H."/>
            <person name="Matsushita K."/>
        </authorList>
    </citation>
    <scope>NUCLEOTIDE SEQUENCE [LARGE SCALE GENOMIC DNA]</scope>
    <source>
        <strain evidence="2 3">NBRC 103193</strain>
    </source>
</reference>
<gene>
    <name evidence="2" type="ORF">Tasa_055_017</name>
</gene>
<evidence type="ECO:0000313" key="2">
    <source>
        <dbReference type="EMBL" id="GAN55686.1"/>
    </source>
</evidence>
<dbReference type="InterPro" id="IPR022998">
    <property type="entry name" value="ThiamineP_synth_TenI"/>
</dbReference>
<dbReference type="AlphaFoldDB" id="A0A0D6MQF1"/>
<name>A0A0D6MQF1_9PROT</name>
<dbReference type="Gene3D" id="3.20.20.70">
    <property type="entry name" value="Aldolase class I"/>
    <property type="match status" value="1"/>
</dbReference>
<evidence type="ECO:0000313" key="3">
    <source>
        <dbReference type="Proteomes" id="UP000032679"/>
    </source>
</evidence>
<dbReference type="InterPro" id="IPR013785">
    <property type="entry name" value="Aldolase_TIM"/>
</dbReference>